<dbReference type="SUPFAM" id="SSF54523">
    <property type="entry name" value="Pili subunits"/>
    <property type="match status" value="1"/>
</dbReference>
<keyword evidence="2" id="KW-1133">Transmembrane helix</keyword>
<accession>A0ABZ1C9C1</accession>
<name>A0ABZ1C9C1_9BACT</name>
<dbReference type="PRINTS" id="PR00813">
    <property type="entry name" value="BCTERIALGSPG"/>
</dbReference>
<keyword evidence="1" id="KW-0488">Methylation</keyword>
<evidence type="ECO:0000256" key="2">
    <source>
        <dbReference type="SAM" id="Phobius"/>
    </source>
</evidence>
<proteinExistence type="predicted"/>
<keyword evidence="2" id="KW-0472">Membrane</keyword>
<organism evidence="3 4">
    <name type="scientific">Actomonas aquatica</name>
    <dbReference type="NCBI Taxonomy" id="2866162"/>
    <lineage>
        <taxon>Bacteria</taxon>
        <taxon>Pseudomonadati</taxon>
        <taxon>Verrucomicrobiota</taxon>
        <taxon>Opitutia</taxon>
        <taxon>Opitutales</taxon>
        <taxon>Opitutaceae</taxon>
        <taxon>Actomonas</taxon>
    </lineage>
</organism>
<dbReference type="EMBL" id="CP139781">
    <property type="protein sequence ID" value="WRQ88007.1"/>
    <property type="molecule type" value="Genomic_DNA"/>
</dbReference>
<evidence type="ECO:0000256" key="1">
    <source>
        <dbReference type="ARBA" id="ARBA00022481"/>
    </source>
</evidence>
<evidence type="ECO:0000313" key="3">
    <source>
        <dbReference type="EMBL" id="WRQ88007.1"/>
    </source>
</evidence>
<evidence type="ECO:0000313" key="4">
    <source>
        <dbReference type="Proteomes" id="UP000738431"/>
    </source>
</evidence>
<dbReference type="RefSeq" id="WP_221028958.1">
    <property type="nucleotide sequence ID" value="NZ_CP139781.1"/>
</dbReference>
<dbReference type="PANTHER" id="PTHR30093">
    <property type="entry name" value="GENERAL SECRETION PATHWAY PROTEIN G"/>
    <property type="match status" value="1"/>
</dbReference>
<dbReference type="NCBIfam" id="TIGR02532">
    <property type="entry name" value="IV_pilin_GFxxxE"/>
    <property type="match status" value="1"/>
</dbReference>
<dbReference type="InterPro" id="IPR045584">
    <property type="entry name" value="Pilin-like"/>
</dbReference>
<reference evidence="3 4" key="2">
    <citation type="submission" date="2023-12" db="EMBL/GenBank/DDBJ databases">
        <title>Description of an unclassified Opitutus bacterium of Verrucomicrobiota.</title>
        <authorList>
            <person name="Zhang D.-F."/>
        </authorList>
    </citation>
    <scope>NUCLEOTIDE SEQUENCE [LARGE SCALE GENOMIC DNA]</scope>
    <source>
        <strain evidence="3 4">WL0086</strain>
    </source>
</reference>
<reference evidence="3 4" key="1">
    <citation type="submission" date="2021-08" db="EMBL/GenBank/DDBJ databases">
        <authorList>
            <person name="Zhang D."/>
            <person name="Zhang A."/>
            <person name="Wang L."/>
        </authorList>
    </citation>
    <scope>NUCLEOTIDE SEQUENCE [LARGE SCALE GENOMIC DNA]</scope>
    <source>
        <strain evidence="3 4">WL0086</strain>
    </source>
</reference>
<sequence>MRILPHSQTRAFTLVEIMIAVVIIGLLAAVALPAFTRVTQKTEHTTLVNDLRTFSSAFEQYSLENGLWPADANAGVIPPGMASYLKSDAWTLTAAGNIQWDWEVATPMFNAAIVLSNCSYADDRLRQLDAMLDDGDLTTGIFFKDGGTPVYVLER</sequence>
<feature type="transmembrane region" description="Helical" evidence="2">
    <location>
        <begin position="12"/>
        <end position="35"/>
    </location>
</feature>
<dbReference type="Pfam" id="PF07963">
    <property type="entry name" value="N_methyl"/>
    <property type="match status" value="1"/>
</dbReference>
<dbReference type="InterPro" id="IPR000983">
    <property type="entry name" value="Bac_GSPG_pilin"/>
</dbReference>
<keyword evidence="4" id="KW-1185">Reference proteome</keyword>
<dbReference type="InterPro" id="IPR012902">
    <property type="entry name" value="N_methyl_site"/>
</dbReference>
<dbReference type="Proteomes" id="UP000738431">
    <property type="component" value="Chromosome"/>
</dbReference>
<keyword evidence="2" id="KW-0812">Transmembrane</keyword>
<dbReference type="Gene3D" id="3.30.700.10">
    <property type="entry name" value="Glycoprotein, Type 4 Pilin"/>
    <property type="match status" value="1"/>
</dbReference>
<protein>
    <submittedName>
        <fullName evidence="3">Prepilin-type N-terminal cleavage/methylation domain-containing protein</fullName>
    </submittedName>
</protein>
<gene>
    <name evidence="3" type="ORF">K1X11_001210</name>
</gene>